<evidence type="ECO:0008006" key="4">
    <source>
        <dbReference type="Google" id="ProtNLM"/>
    </source>
</evidence>
<evidence type="ECO:0000256" key="1">
    <source>
        <dbReference type="SAM" id="MobiDB-lite"/>
    </source>
</evidence>
<comment type="caution">
    <text evidence="2">The sequence shown here is derived from an EMBL/GenBank/DDBJ whole genome shotgun (WGS) entry which is preliminary data.</text>
</comment>
<dbReference type="EMBL" id="BAAACX010000001">
    <property type="protein sequence ID" value="GAA0373098.1"/>
    <property type="molecule type" value="Genomic_DNA"/>
</dbReference>
<protein>
    <recommendedName>
        <fullName evidence="4">Large polyvalent protein associated domain-containing protein</fullName>
    </recommendedName>
</protein>
<feature type="region of interest" description="Disordered" evidence="1">
    <location>
        <begin position="177"/>
        <end position="198"/>
    </location>
</feature>
<gene>
    <name evidence="2" type="ORF">GCM10008933_00080</name>
</gene>
<evidence type="ECO:0000313" key="3">
    <source>
        <dbReference type="Proteomes" id="UP001500340"/>
    </source>
</evidence>
<accession>A0ABN0XUD7</accession>
<feature type="compositionally biased region" description="Basic and acidic residues" evidence="1">
    <location>
        <begin position="177"/>
        <end position="188"/>
    </location>
</feature>
<reference evidence="2 3" key="1">
    <citation type="journal article" date="2019" name="Int. J. Syst. Evol. Microbiol.">
        <title>The Global Catalogue of Microorganisms (GCM) 10K type strain sequencing project: providing services to taxonomists for standard genome sequencing and annotation.</title>
        <authorList>
            <consortium name="The Broad Institute Genomics Platform"/>
            <consortium name="The Broad Institute Genome Sequencing Center for Infectious Disease"/>
            <person name="Wu L."/>
            <person name="Ma J."/>
        </authorList>
    </citation>
    <scope>NUCLEOTIDE SEQUENCE [LARGE SCALE GENOMIC DNA]</scope>
    <source>
        <strain evidence="2 3">JCM 12774</strain>
    </source>
</reference>
<keyword evidence="3" id="KW-1185">Reference proteome</keyword>
<sequence length="231" mass="26569">MSGEQTYIELTRSAIEAIESALRTQFKADNSAPIPLTYRDRTYNLRNRSARILVAAAISDDYVREHGEFNQQALDAWYEKGEQGQRPSPVSVDTALLDRLTDALLHEELTDERPDKMTLEEYPIMSEHQEERRRDNEYADVLAESYDSSGKNRAEPVRRIRIARERYFVDQLASRQNRERNAQYRRDTSPGLVTEGAGTSFEQCSGIAEKWRSFTGRGEVVEEKPALLPHK</sequence>
<organism evidence="2 3">
    <name type="scientific">Paenibacillus motobuensis</name>
    <dbReference type="NCBI Taxonomy" id="295324"/>
    <lineage>
        <taxon>Bacteria</taxon>
        <taxon>Bacillati</taxon>
        <taxon>Bacillota</taxon>
        <taxon>Bacilli</taxon>
        <taxon>Bacillales</taxon>
        <taxon>Paenibacillaceae</taxon>
        <taxon>Paenibacillus</taxon>
    </lineage>
</organism>
<evidence type="ECO:0000313" key="2">
    <source>
        <dbReference type="EMBL" id="GAA0373098.1"/>
    </source>
</evidence>
<dbReference type="Proteomes" id="UP001500340">
    <property type="component" value="Unassembled WGS sequence"/>
</dbReference>
<name>A0ABN0XUD7_9BACL</name>
<proteinExistence type="predicted"/>